<accession>A0A410S7X1</accession>
<dbReference type="GeneID" id="65101770"/>
<protein>
    <submittedName>
        <fullName evidence="1">ODV-EC27</fullName>
    </submittedName>
</protein>
<dbReference type="RefSeq" id="YP_010086553.1">
    <property type="nucleotide sequence ID" value="NC_055455.1"/>
</dbReference>
<keyword evidence="2" id="KW-1185">Reference proteome</keyword>
<dbReference type="EMBL" id="MH717816">
    <property type="protein sequence ID" value="QAT90420.1"/>
    <property type="molecule type" value="Genomic_DNA"/>
</dbReference>
<proteinExistence type="predicted"/>
<gene>
    <name evidence="1" type="primary">odv-ec27</name>
</gene>
<name>A0A410S7X1_9ABAC</name>
<sequence length="284" mass="32979">MKQFKCHSSSPKIRTVTEIINGNEKLQKEYDLSEFDAKNLNSLESYDSLKIKLVIVKYMAMLNTLQLTQPLLTIFRDRSATRDIVSIVVASLGFIHNRVHPLVTNFDNRMEFVVTDRPDVVIPGEPIMFRLNERDEIVCTIDRLSIVKMLERHFDTDMNVNNNLKEKQKVRLMKTFAPSRKRKSQDDDDRDESLSYIKISETEATQYVCLLFIMEHAYGHYSILKNYGIFNYSESLLDHTIFANKCKPTLNSNYANMLLSKFKFRVEDGDKTCSKTNLGILSYS</sequence>
<organism evidence="1 2">
    <name type="scientific">Spodoptera exempta nucleopolyhedrovirus</name>
    <dbReference type="NCBI Taxonomy" id="1242863"/>
    <lineage>
        <taxon>Viruses</taxon>
        <taxon>Viruses incertae sedis</taxon>
        <taxon>Naldaviricetes</taxon>
        <taxon>Lefavirales</taxon>
        <taxon>Baculoviridae</taxon>
        <taxon>Alphabaculovirus</taxon>
        <taxon>Alphabaculovirus spexemptae</taxon>
    </lineage>
</organism>
<dbReference type="GO" id="GO:0019031">
    <property type="term" value="C:viral envelope"/>
    <property type="evidence" value="ECO:0007669"/>
    <property type="project" value="InterPro"/>
</dbReference>
<dbReference type="Proteomes" id="UP000503509">
    <property type="component" value="Genome"/>
</dbReference>
<reference evidence="1 2" key="1">
    <citation type="submission" date="2018-08" db="EMBL/GenBank/DDBJ databases">
        <title>Sequence analysis of the African armyworm, Spodoptera exempta nucleopolyhedrovirus.</title>
        <authorList>
            <person name="Escasa S.R."/>
            <person name="Mowery J.D."/>
            <person name="Bauchan G.R."/>
            <person name="Harrison R.L."/>
            <person name="Cory J.S."/>
        </authorList>
    </citation>
    <scope>NUCLEOTIDE SEQUENCE [LARGE SCALE GENOMIC DNA]</scope>
    <source>
        <strain evidence="1 2">244.1</strain>
    </source>
</reference>
<dbReference type="KEGG" id="vg:65101770"/>
<evidence type="ECO:0000313" key="1">
    <source>
        <dbReference type="EMBL" id="QAT90420.1"/>
    </source>
</evidence>
<dbReference type="Pfam" id="PF05314">
    <property type="entry name" value="Baculo_ODV-E27"/>
    <property type="match status" value="1"/>
</dbReference>
<dbReference type="InterPro" id="IPR007978">
    <property type="entry name" value="Baculo_ODV-E27"/>
</dbReference>
<evidence type="ECO:0000313" key="2">
    <source>
        <dbReference type="Proteomes" id="UP000503509"/>
    </source>
</evidence>